<dbReference type="EMBL" id="ML769704">
    <property type="protein sequence ID" value="KAE9389270.1"/>
    <property type="molecule type" value="Genomic_DNA"/>
</dbReference>
<reference evidence="2" key="1">
    <citation type="journal article" date="2019" name="Environ. Microbiol.">
        <title>Fungal ecological strategies reflected in gene transcription - a case study of two litter decomposers.</title>
        <authorList>
            <person name="Barbi F."/>
            <person name="Kohler A."/>
            <person name="Barry K."/>
            <person name="Baskaran P."/>
            <person name="Daum C."/>
            <person name="Fauchery L."/>
            <person name="Ihrmark K."/>
            <person name="Kuo A."/>
            <person name="LaButti K."/>
            <person name="Lipzen A."/>
            <person name="Morin E."/>
            <person name="Grigoriev I.V."/>
            <person name="Henrissat B."/>
            <person name="Lindahl B."/>
            <person name="Martin F."/>
        </authorList>
    </citation>
    <scope>NUCLEOTIDE SEQUENCE</scope>
    <source>
        <strain evidence="2">JB14</strain>
    </source>
</reference>
<keyword evidence="1" id="KW-0812">Transmembrane</keyword>
<dbReference type="AlphaFoldDB" id="A0A6A4GVB6"/>
<proteinExistence type="predicted"/>
<name>A0A6A4GVB6_9AGAR</name>
<keyword evidence="1" id="KW-0472">Membrane</keyword>
<evidence type="ECO:0000256" key="1">
    <source>
        <dbReference type="SAM" id="Phobius"/>
    </source>
</evidence>
<gene>
    <name evidence="2" type="ORF">BT96DRAFT_946997</name>
</gene>
<accession>A0A6A4GVB6</accession>
<protein>
    <submittedName>
        <fullName evidence="2">Uncharacterized protein</fullName>
    </submittedName>
</protein>
<feature type="transmembrane region" description="Helical" evidence="1">
    <location>
        <begin position="6"/>
        <end position="24"/>
    </location>
</feature>
<sequence>MSALYRSSVLCGAAILFLLILFFYHYSRTTPGPNLTQALSKAHSAMRDPHAGPLMGLPPRYLQVPISHLRPQPLKIELMHPPGFSCRIEIDNKNKEEERMKSLESLAGMVEKSIGEDLALEESDWGELGLEGVGETVFFEVVVPSKLTEVLSSGVTPMGLVEKILMTIFQRGSHILSYPIMLAVPYVILFFRVLHHPRNFVPDSRTEREGGPCTV</sequence>
<dbReference type="Proteomes" id="UP000799118">
    <property type="component" value="Unassembled WGS sequence"/>
</dbReference>
<feature type="transmembrane region" description="Helical" evidence="1">
    <location>
        <begin position="175"/>
        <end position="194"/>
    </location>
</feature>
<evidence type="ECO:0000313" key="2">
    <source>
        <dbReference type="EMBL" id="KAE9389270.1"/>
    </source>
</evidence>
<keyword evidence="3" id="KW-1185">Reference proteome</keyword>
<evidence type="ECO:0000313" key="3">
    <source>
        <dbReference type="Proteomes" id="UP000799118"/>
    </source>
</evidence>
<keyword evidence="1" id="KW-1133">Transmembrane helix</keyword>
<organism evidence="2 3">
    <name type="scientific">Gymnopus androsaceus JB14</name>
    <dbReference type="NCBI Taxonomy" id="1447944"/>
    <lineage>
        <taxon>Eukaryota</taxon>
        <taxon>Fungi</taxon>
        <taxon>Dikarya</taxon>
        <taxon>Basidiomycota</taxon>
        <taxon>Agaricomycotina</taxon>
        <taxon>Agaricomycetes</taxon>
        <taxon>Agaricomycetidae</taxon>
        <taxon>Agaricales</taxon>
        <taxon>Marasmiineae</taxon>
        <taxon>Omphalotaceae</taxon>
        <taxon>Gymnopus</taxon>
    </lineage>
</organism>